<dbReference type="EMBL" id="JAYXHS010000003">
    <property type="protein sequence ID" value="MEC5387272.1"/>
    <property type="molecule type" value="Genomic_DNA"/>
</dbReference>
<dbReference type="PROSITE" id="PS51257">
    <property type="entry name" value="PROKAR_LIPOPROTEIN"/>
    <property type="match status" value="1"/>
</dbReference>
<protein>
    <recommendedName>
        <fullName evidence="3">ABC-type transport auxiliary lipoprotein component domain-containing protein</fullName>
    </recommendedName>
</protein>
<dbReference type="RefSeq" id="WP_327600248.1">
    <property type="nucleotide sequence ID" value="NZ_JAYXHS010000003.1"/>
</dbReference>
<comment type="caution">
    <text evidence="1">The sequence shown here is derived from an EMBL/GenBank/DDBJ whole genome shotgun (WGS) entry which is preliminary data.</text>
</comment>
<accession>A0ABU6K5U3</accession>
<evidence type="ECO:0000313" key="1">
    <source>
        <dbReference type="EMBL" id="MEC5387272.1"/>
    </source>
</evidence>
<sequence length="212" mass="23571">MMRELMKSLFVLVFIVFGVLGCVSKPIVGVSEITAPLPEPVGGLNFFVYVSAVPTAAADRAKFILPDPLKVNLAETDTDDRDTASRLSPFLTALREHIHLPFRNAGIPVQSYVAGGRYTWDELRRDRRNYRLVVWANLIQVTGQPDQADLWFVLQNENSGRRVWTRVVKNAFAVPLAQGDDAINAKRIAVAEVLASDTMQAMRNDGITLPIH</sequence>
<evidence type="ECO:0008006" key="3">
    <source>
        <dbReference type="Google" id="ProtNLM"/>
    </source>
</evidence>
<keyword evidence="2" id="KW-1185">Reference proteome</keyword>
<organism evidence="1 2">
    <name type="scientific">Uliginosibacterium silvisoli</name>
    <dbReference type="NCBI Taxonomy" id="3114758"/>
    <lineage>
        <taxon>Bacteria</taxon>
        <taxon>Pseudomonadati</taxon>
        <taxon>Pseudomonadota</taxon>
        <taxon>Betaproteobacteria</taxon>
        <taxon>Rhodocyclales</taxon>
        <taxon>Zoogloeaceae</taxon>
        <taxon>Uliginosibacterium</taxon>
    </lineage>
</organism>
<reference evidence="1 2" key="1">
    <citation type="submission" date="2024-01" db="EMBL/GenBank/DDBJ databases">
        <title>Uliginosibacterium soil sp. nov.</title>
        <authorList>
            <person name="Lv Y."/>
        </authorList>
    </citation>
    <scope>NUCLEOTIDE SEQUENCE [LARGE SCALE GENOMIC DNA]</scope>
    <source>
        <strain evidence="1 2">H3</strain>
    </source>
</reference>
<dbReference type="Proteomes" id="UP001331561">
    <property type="component" value="Unassembled WGS sequence"/>
</dbReference>
<name>A0ABU6K5U3_9RHOO</name>
<proteinExistence type="predicted"/>
<evidence type="ECO:0000313" key="2">
    <source>
        <dbReference type="Proteomes" id="UP001331561"/>
    </source>
</evidence>
<gene>
    <name evidence="1" type="ORF">VVD49_16200</name>
</gene>